<accession>A0A496PJN5</accession>
<dbReference type="Gene3D" id="3.40.50.720">
    <property type="entry name" value="NAD(P)-binding Rossmann-like Domain"/>
    <property type="match status" value="1"/>
</dbReference>
<dbReference type="AlphaFoldDB" id="A0A496PJN5"/>
<comment type="subcellular location">
    <subcellularLocation>
        <location evidence="1">Peroxisome</location>
    </subcellularLocation>
</comment>
<keyword evidence="5" id="KW-0576">Peroxisome</keyword>
<dbReference type="FunFam" id="3.40.50.720:FF:000301">
    <property type="entry name" value="Hydroxysteroid dehydrogenase like 2"/>
    <property type="match status" value="1"/>
</dbReference>
<keyword evidence="3" id="KW-0521">NADP</keyword>
<dbReference type="InterPro" id="IPR036291">
    <property type="entry name" value="NAD(P)-bd_dom_sf"/>
</dbReference>
<dbReference type="SUPFAM" id="SSF51735">
    <property type="entry name" value="NAD(P)-binding Rossmann-fold domains"/>
    <property type="match status" value="1"/>
</dbReference>
<protein>
    <submittedName>
        <fullName evidence="6">NAD(P)-dependent oxidoreductase</fullName>
    </submittedName>
</protein>
<organism evidence="6 7">
    <name type="scientific">Galactobacter caseinivorans</name>
    <dbReference type="NCBI Taxonomy" id="2676123"/>
    <lineage>
        <taxon>Bacteria</taxon>
        <taxon>Bacillati</taxon>
        <taxon>Actinomycetota</taxon>
        <taxon>Actinomycetes</taxon>
        <taxon>Micrococcales</taxon>
        <taxon>Micrococcaceae</taxon>
        <taxon>Galactobacter</taxon>
    </lineage>
</organism>
<dbReference type="RefSeq" id="WP_121484714.1">
    <property type="nucleotide sequence ID" value="NZ_QQXL01000003.1"/>
</dbReference>
<gene>
    <name evidence="6" type="ORF">DWQ67_06135</name>
</gene>
<dbReference type="PANTHER" id="PTHR42808:SF3">
    <property type="entry name" value="HYDROXYSTEROID DEHYDROGENASE-LIKE PROTEIN 2"/>
    <property type="match status" value="1"/>
</dbReference>
<name>A0A496PJN5_9MICC</name>
<evidence type="ECO:0000256" key="1">
    <source>
        <dbReference type="ARBA" id="ARBA00004275"/>
    </source>
</evidence>
<evidence type="ECO:0000313" key="7">
    <source>
        <dbReference type="Proteomes" id="UP000273119"/>
    </source>
</evidence>
<sequence>MTGQTLPSPAPSPASTLAGRTILMSGGSRGIGLAIALRAARDGANIVMLAKTDKPHPKLEGTVHTAAAQIEAEGGKALAIVGDVRNDADVAGAVAAAVERFGGLDIVLNNASAIDLSPTDAVDMKRYDLMQDINARGTFLLSKTAIPELRKSPAAHILTLSPPLNLDPRWAGDHLAYTMAKYGMSLTTLGLARELAKDGIGVNSLWPATIIETAAIQNLPGGAPLLSGARTPQIVADAAYAILTRDPRSYTGHFAIDEEVLAEQGITDLDGYAAGDPAARRTPDIFLDGAPSASSGIEAP</sequence>
<dbReference type="InterPro" id="IPR051935">
    <property type="entry name" value="HSDL2"/>
</dbReference>
<comment type="caution">
    <text evidence="6">The sequence shown here is derived from an EMBL/GenBank/DDBJ whole genome shotgun (WGS) entry which is preliminary data.</text>
</comment>
<dbReference type="GO" id="GO:0016491">
    <property type="term" value="F:oxidoreductase activity"/>
    <property type="evidence" value="ECO:0007669"/>
    <property type="project" value="UniProtKB-KW"/>
</dbReference>
<comment type="similarity">
    <text evidence="2">Belongs to the short-chain dehydrogenases/reductases (SDR) family.</text>
</comment>
<proteinExistence type="inferred from homology"/>
<dbReference type="EMBL" id="QQXL01000003">
    <property type="protein sequence ID" value="RKW70689.1"/>
    <property type="molecule type" value="Genomic_DNA"/>
</dbReference>
<keyword evidence="7" id="KW-1185">Reference proteome</keyword>
<dbReference type="PRINTS" id="PR00081">
    <property type="entry name" value="GDHRDH"/>
</dbReference>
<evidence type="ECO:0000256" key="5">
    <source>
        <dbReference type="ARBA" id="ARBA00023140"/>
    </source>
</evidence>
<dbReference type="Pfam" id="PF00106">
    <property type="entry name" value="adh_short"/>
    <property type="match status" value="1"/>
</dbReference>
<dbReference type="NCBIfam" id="NF006133">
    <property type="entry name" value="PRK08278.1"/>
    <property type="match status" value="1"/>
</dbReference>
<keyword evidence="4" id="KW-0560">Oxidoreductase</keyword>
<evidence type="ECO:0000256" key="4">
    <source>
        <dbReference type="ARBA" id="ARBA00023002"/>
    </source>
</evidence>
<dbReference type="Proteomes" id="UP000273119">
    <property type="component" value="Unassembled WGS sequence"/>
</dbReference>
<evidence type="ECO:0000313" key="6">
    <source>
        <dbReference type="EMBL" id="RKW70689.1"/>
    </source>
</evidence>
<evidence type="ECO:0000256" key="2">
    <source>
        <dbReference type="ARBA" id="ARBA00006484"/>
    </source>
</evidence>
<dbReference type="PANTHER" id="PTHR42808">
    <property type="entry name" value="HYDROXYSTEROID DEHYDROGENASE-LIKE PROTEIN 2"/>
    <property type="match status" value="1"/>
</dbReference>
<reference evidence="6 7" key="1">
    <citation type="submission" date="2018-07" db="EMBL/GenBank/DDBJ databases">
        <title>Arthrobacter sp. nov., isolated from raw cow's milk with high bacterial count.</title>
        <authorList>
            <person name="Hahne J."/>
            <person name="Isele D."/>
            <person name="Lipski A."/>
        </authorList>
    </citation>
    <scope>NUCLEOTIDE SEQUENCE [LARGE SCALE GENOMIC DNA]</scope>
    <source>
        <strain evidence="6 7">JZ R-183</strain>
    </source>
</reference>
<evidence type="ECO:0000256" key="3">
    <source>
        <dbReference type="ARBA" id="ARBA00022857"/>
    </source>
</evidence>
<dbReference type="InterPro" id="IPR002347">
    <property type="entry name" value="SDR_fam"/>
</dbReference>